<feature type="active site" description="Proton acceptor" evidence="10">
    <location>
        <position position="62"/>
    </location>
</feature>
<proteinExistence type="inferred from homology"/>
<dbReference type="GO" id="GO:0009245">
    <property type="term" value="P:lipid A biosynthetic process"/>
    <property type="evidence" value="ECO:0007669"/>
    <property type="project" value="TreeGrafter"/>
</dbReference>
<evidence type="ECO:0000256" key="7">
    <source>
        <dbReference type="ARBA" id="ARBA00022968"/>
    </source>
</evidence>
<keyword evidence="12" id="KW-0448">Lipopolysaccharide biosynthesis</keyword>
<feature type="site" description="Transition state stabilizer" evidence="11">
    <location>
        <position position="131"/>
    </location>
</feature>
<keyword evidence="12" id="KW-1133">Transmembrane helix</keyword>
<dbReference type="STRING" id="1123498.VR7878_02214"/>
<keyword evidence="15" id="KW-1185">Reference proteome</keyword>
<dbReference type="EC" id="2.4.99.12" evidence="4 12"/>
<evidence type="ECO:0000256" key="1">
    <source>
        <dbReference type="ARBA" id="ARBA00004388"/>
    </source>
</evidence>
<dbReference type="PANTHER" id="PTHR42755">
    <property type="entry name" value="3-DEOXY-MANNO-OCTULOSONATE CYTIDYLYLTRANSFERASE"/>
    <property type="match status" value="1"/>
</dbReference>
<evidence type="ECO:0000256" key="8">
    <source>
        <dbReference type="ARBA" id="ARBA00031445"/>
    </source>
</evidence>
<dbReference type="RefSeq" id="WP_077336188.1">
    <property type="nucleotide sequence ID" value="NZ_FULE01000031.1"/>
</dbReference>
<evidence type="ECO:0000256" key="5">
    <source>
        <dbReference type="ARBA" id="ARBA00019077"/>
    </source>
</evidence>
<dbReference type="GO" id="GO:0009244">
    <property type="term" value="P:lipopolysaccharide core region biosynthetic process"/>
    <property type="evidence" value="ECO:0007669"/>
    <property type="project" value="UniProtKB-UniRule"/>
</dbReference>
<evidence type="ECO:0000256" key="6">
    <source>
        <dbReference type="ARBA" id="ARBA00022679"/>
    </source>
</evidence>
<evidence type="ECO:0000313" key="15">
    <source>
        <dbReference type="Proteomes" id="UP000188276"/>
    </source>
</evidence>
<name>A0A1R4LLD1_VIBR1</name>
<gene>
    <name evidence="14" type="primary">waaA</name>
    <name evidence="14" type="ORF">VR7878_02214</name>
</gene>
<dbReference type="Gene3D" id="3.40.50.2000">
    <property type="entry name" value="Glycogen Phosphorylase B"/>
    <property type="match status" value="1"/>
</dbReference>
<evidence type="ECO:0000256" key="9">
    <source>
        <dbReference type="ARBA" id="ARBA00049183"/>
    </source>
</evidence>
<dbReference type="GO" id="GO:0043842">
    <property type="term" value="F:Kdo transferase activity"/>
    <property type="evidence" value="ECO:0007669"/>
    <property type="project" value="UniProtKB-EC"/>
</dbReference>
<keyword evidence="7" id="KW-0735">Signal-anchor</keyword>
<evidence type="ECO:0000256" key="10">
    <source>
        <dbReference type="PIRSR" id="PIRSR639901-1"/>
    </source>
</evidence>
<dbReference type="InterPro" id="IPR039901">
    <property type="entry name" value="Kdotransferase"/>
</dbReference>
<evidence type="ECO:0000259" key="13">
    <source>
        <dbReference type="Pfam" id="PF04413"/>
    </source>
</evidence>
<evidence type="ECO:0000256" key="4">
    <source>
        <dbReference type="ARBA" id="ARBA00012621"/>
    </source>
</evidence>
<sequence>MIIRTIYTFLLMVITPFFLIKLMKKKQGKPHIGKRWKEYVGITPKLESPVKPIWIHAVSVGEVIGITPLVKRLQIEKPDTPIVITTTTTTGALQVEKHLSSAEHRFMPFDLPFTIQHFLNSINPCQLIIMEMELWPNLLNKVSKNNIPITIINARLSDKSFQRYKKISFLFRDLSKNVHKIICQTKLEAERFIQLGVYKDKTLVSGSLKYDIHVSRTDIKNGDLLHQKIGTHRSIWIAASTHDGEEKFVLNAHKKILEKCPSALLILVPRHPERFNDVAKMCEDIELKTERRTTNQPITESTQVYLADTMGEMLMLMQASNVCFMGGSLIGSKVGGHNPLEPTALGLPVLTGPSYYNFNEIYEQLFREGIAQKVIHEQQLSDTVINLLSQSITLSCTRKKAKEFMKKHSGAIELTLEYILNEKA</sequence>
<evidence type="ECO:0000313" key="14">
    <source>
        <dbReference type="EMBL" id="SJN57268.1"/>
    </source>
</evidence>
<feature type="transmembrane region" description="Helical" evidence="12">
    <location>
        <begin position="6"/>
        <end position="23"/>
    </location>
</feature>
<dbReference type="FunFam" id="3.40.50.2000:FF:000032">
    <property type="entry name" value="3-deoxy-D-manno-octulosonic acid transferase"/>
    <property type="match status" value="1"/>
</dbReference>
<comment type="catalytic activity">
    <reaction evidence="9 12">
        <text>lipid IVA (E. coli) + CMP-3-deoxy-beta-D-manno-octulosonate = alpha-Kdo-(2-&gt;6)-lipid IVA (E. coli) + CMP + H(+)</text>
        <dbReference type="Rhea" id="RHEA:28066"/>
        <dbReference type="ChEBI" id="CHEBI:15378"/>
        <dbReference type="ChEBI" id="CHEBI:58603"/>
        <dbReference type="ChEBI" id="CHEBI:60364"/>
        <dbReference type="ChEBI" id="CHEBI:60377"/>
        <dbReference type="ChEBI" id="CHEBI:85987"/>
        <dbReference type="EC" id="2.4.99.12"/>
    </reaction>
</comment>
<keyword evidence="14" id="KW-0328">Glycosyltransferase</keyword>
<dbReference type="PANTHER" id="PTHR42755:SF1">
    <property type="entry name" value="3-DEOXY-D-MANNO-OCTULOSONIC ACID TRANSFERASE, MITOCHONDRIAL-RELATED"/>
    <property type="match status" value="1"/>
</dbReference>
<dbReference type="Proteomes" id="UP000188276">
    <property type="component" value="Unassembled WGS sequence"/>
</dbReference>
<dbReference type="Pfam" id="PF04413">
    <property type="entry name" value="Glycos_transf_N"/>
    <property type="match status" value="1"/>
</dbReference>
<keyword evidence="12" id="KW-0472">Membrane</keyword>
<dbReference type="Gene3D" id="3.40.50.11720">
    <property type="entry name" value="3-Deoxy-D-manno-octulosonic-acid transferase, N-terminal domain"/>
    <property type="match status" value="1"/>
</dbReference>
<dbReference type="FunFam" id="3.40.50.11720:FF:000001">
    <property type="entry name" value="3-deoxy-D-manno-octulosonic acid transferase"/>
    <property type="match status" value="1"/>
</dbReference>
<dbReference type="NCBIfam" id="NF004388">
    <property type="entry name" value="PRK05749.1-4"/>
    <property type="match status" value="1"/>
</dbReference>
<dbReference type="EMBL" id="FULE01000031">
    <property type="protein sequence ID" value="SJN57268.1"/>
    <property type="molecule type" value="Genomic_DNA"/>
</dbReference>
<comment type="similarity">
    <text evidence="3">Belongs to the glycosyltransferase group 1 family. Glycosyltransferase 30 subfamily.</text>
</comment>
<accession>A0A1R4LLD1</accession>
<dbReference type="SUPFAM" id="SSF53756">
    <property type="entry name" value="UDP-Glycosyltransferase/glycogen phosphorylase"/>
    <property type="match status" value="1"/>
</dbReference>
<comment type="function">
    <text evidence="12">Involved in lipopolysaccharide (LPS) biosynthesis. Catalyzes the transfer of 3-deoxy-D-manno-octulosonate (Kdo) residue(s) from CMP-Kdo to lipid IV(A), the tetraacyldisaccharide-1,4'-bisphosphate precursor of lipid A.</text>
</comment>
<organism evidence="14 15">
    <name type="scientific">Vibrio ruber (strain DSM 16370 / JCM 11486 / BCRC 17186 / CECT 7878 / LMG 23124 / VR1)</name>
    <dbReference type="NCBI Taxonomy" id="1123498"/>
    <lineage>
        <taxon>Bacteria</taxon>
        <taxon>Pseudomonadati</taxon>
        <taxon>Pseudomonadota</taxon>
        <taxon>Gammaproteobacteria</taxon>
        <taxon>Vibrionales</taxon>
        <taxon>Vibrionaceae</taxon>
        <taxon>Vibrio</taxon>
    </lineage>
</organism>
<dbReference type="InterPro" id="IPR038107">
    <property type="entry name" value="Glycos_transf_N_sf"/>
</dbReference>
<dbReference type="GO" id="GO:0005886">
    <property type="term" value="C:plasma membrane"/>
    <property type="evidence" value="ECO:0007669"/>
    <property type="project" value="UniProtKB-SubCell"/>
</dbReference>
<evidence type="ECO:0000256" key="11">
    <source>
        <dbReference type="PIRSR" id="PIRSR639901-2"/>
    </source>
</evidence>
<evidence type="ECO:0000256" key="3">
    <source>
        <dbReference type="ARBA" id="ARBA00006380"/>
    </source>
</evidence>
<reference evidence="15" key="1">
    <citation type="submission" date="2017-02" db="EMBL/GenBank/DDBJ databases">
        <authorList>
            <person name="Rodrigo-Torres L."/>
            <person name="Arahal R.D."/>
            <person name="Lucena T."/>
        </authorList>
    </citation>
    <scope>NUCLEOTIDE SEQUENCE [LARGE SCALE GENOMIC DNA]</scope>
    <source>
        <strain evidence="15">CECT 7878</strain>
    </source>
</reference>
<feature type="domain" description="3-deoxy-D-manno-octulosonic-acid transferase N-terminal" evidence="13">
    <location>
        <begin position="34"/>
        <end position="212"/>
    </location>
</feature>
<dbReference type="InterPro" id="IPR007507">
    <property type="entry name" value="Glycos_transf_N"/>
</dbReference>
<evidence type="ECO:0000256" key="2">
    <source>
        <dbReference type="ARBA" id="ARBA00004713"/>
    </source>
</evidence>
<comment type="pathway">
    <text evidence="2 12">Bacterial outer membrane biogenesis; LPS core biosynthesis.</text>
</comment>
<protein>
    <recommendedName>
        <fullName evidence="5 12">3-deoxy-D-manno-octulosonic acid transferase</fullName>
        <shortName evidence="12">Kdo transferase</shortName>
        <ecNumber evidence="4 12">2.4.99.12</ecNumber>
    </recommendedName>
    <alternativeName>
        <fullName evidence="8 12">Lipid IV(A) 3-deoxy-D-manno-octulosonic acid transferase</fullName>
    </alternativeName>
</protein>
<keyword evidence="6 12" id="KW-0808">Transferase</keyword>
<keyword evidence="12" id="KW-1003">Cell membrane</keyword>
<keyword evidence="12" id="KW-0812">Transmembrane</keyword>
<dbReference type="OrthoDB" id="9789797at2"/>
<dbReference type="AlphaFoldDB" id="A0A1R4LLD1"/>
<evidence type="ECO:0000256" key="12">
    <source>
        <dbReference type="RuleBase" id="RU365103"/>
    </source>
</evidence>
<feature type="site" description="Transition state stabilizer" evidence="11">
    <location>
        <position position="209"/>
    </location>
</feature>
<dbReference type="UniPathway" id="UPA00958"/>
<comment type="subcellular location">
    <subcellularLocation>
        <location evidence="1">Cell inner membrane</location>
        <topology evidence="1">Single-pass membrane protein</topology>
        <orientation evidence="1">Cytoplasmic side</orientation>
    </subcellularLocation>
    <subcellularLocation>
        <location evidence="12">Cell membrane</location>
    </subcellularLocation>
</comment>